<dbReference type="Gramene" id="RZC80001">
    <property type="protein sequence ID" value="RZC80001"/>
    <property type="gene ID" value="C5167_042571"/>
</dbReference>
<dbReference type="Proteomes" id="UP000316621">
    <property type="component" value="Chromosome 10"/>
</dbReference>
<dbReference type="InterPro" id="IPR055411">
    <property type="entry name" value="LRR_FXL15/At3g58940/PEG3-like"/>
</dbReference>
<proteinExistence type="predicted"/>
<dbReference type="Pfam" id="PF24758">
    <property type="entry name" value="LRR_At5g56370"/>
    <property type="match status" value="1"/>
</dbReference>
<dbReference type="Gene3D" id="3.80.10.10">
    <property type="entry name" value="Ribonuclease Inhibitor"/>
    <property type="match status" value="1"/>
</dbReference>
<dbReference type="PANTHER" id="PTHR31900">
    <property type="entry name" value="F-BOX/RNI SUPERFAMILY PROTEIN-RELATED"/>
    <property type="match status" value="1"/>
</dbReference>
<dbReference type="InterPro" id="IPR050232">
    <property type="entry name" value="FBL13/AtMIF1-like"/>
</dbReference>
<accession>A0A4Y7L6J6</accession>
<name>A0A4Y7L6J6_PAPSO</name>
<keyword evidence="3" id="KW-1185">Reference proteome</keyword>
<dbReference type="AlphaFoldDB" id="A0A4Y7L6J6"/>
<dbReference type="PANTHER" id="PTHR31900:SF30">
    <property type="entry name" value="SUPERFAMILY PROTEIN, PUTATIVE-RELATED"/>
    <property type="match status" value="1"/>
</dbReference>
<evidence type="ECO:0000313" key="2">
    <source>
        <dbReference type="EMBL" id="RZC80001.1"/>
    </source>
</evidence>
<reference evidence="2 3" key="1">
    <citation type="journal article" date="2018" name="Science">
        <title>The opium poppy genome and morphinan production.</title>
        <authorList>
            <person name="Guo L."/>
            <person name="Winzer T."/>
            <person name="Yang X."/>
            <person name="Li Y."/>
            <person name="Ning Z."/>
            <person name="He Z."/>
            <person name="Teodor R."/>
            <person name="Lu Y."/>
            <person name="Bowser T.A."/>
            <person name="Graham I.A."/>
            <person name="Ye K."/>
        </authorList>
    </citation>
    <scope>NUCLEOTIDE SEQUENCE [LARGE SCALE GENOMIC DNA]</scope>
    <source>
        <strain evidence="3">cv. HN1</strain>
        <tissue evidence="2">Leaves</tissue>
    </source>
</reference>
<evidence type="ECO:0000259" key="1">
    <source>
        <dbReference type="Pfam" id="PF24758"/>
    </source>
</evidence>
<protein>
    <recommendedName>
        <fullName evidence="1">F-box/LRR-repeat protein 15/At3g58940/PEG3-like LRR domain-containing protein</fullName>
    </recommendedName>
</protein>
<organism evidence="2 3">
    <name type="scientific">Papaver somniferum</name>
    <name type="common">Opium poppy</name>
    <dbReference type="NCBI Taxonomy" id="3469"/>
    <lineage>
        <taxon>Eukaryota</taxon>
        <taxon>Viridiplantae</taxon>
        <taxon>Streptophyta</taxon>
        <taxon>Embryophyta</taxon>
        <taxon>Tracheophyta</taxon>
        <taxon>Spermatophyta</taxon>
        <taxon>Magnoliopsida</taxon>
        <taxon>Ranunculales</taxon>
        <taxon>Papaveraceae</taxon>
        <taxon>Papaveroideae</taxon>
        <taxon>Papaver</taxon>
    </lineage>
</organism>
<dbReference type="InterPro" id="IPR032675">
    <property type="entry name" value="LRR_dom_sf"/>
</dbReference>
<sequence length="208" mass="23554">MPSYFLPWDLGVVMSTLLHFSFSESTGTSRKFKWNHGVGNKKKPTILNSNNVGVGEDKIMPSETYYFIFPLSLFTCDSLAVLELDLDGLRLNVPTTISFPRLKLLRLRRMKFVNGISIEKLVSKCPILEELSLRDCRGLESEVLCIANLALKNLYISHWHFRESTLKICSPNLSTISYGYLAPADFVIDNFSSLVEADIDITFFKNDG</sequence>
<feature type="non-terminal residue" evidence="2">
    <location>
        <position position="208"/>
    </location>
</feature>
<gene>
    <name evidence="2" type="ORF">C5167_042571</name>
</gene>
<evidence type="ECO:0000313" key="3">
    <source>
        <dbReference type="Proteomes" id="UP000316621"/>
    </source>
</evidence>
<feature type="domain" description="F-box/LRR-repeat protein 15/At3g58940/PEG3-like LRR" evidence="1">
    <location>
        <begin position="69"/>
        <end position="166"/>
    </location>
</feature>
<dbReference type="EMBL" id="CM010724">
    <property type="protein sequence ID" value="RZC80001.1"/>
    <property type="molecule type" value="Genomic_DNA"/>
</dbReference>
<dbReference type="SUPFAM" id="SSF52047">
    <property type="entry name" value="RNI-like"/>
    <property type="match status" value="1"/>
</dbReference>